<dbReference type="Proteomes" id="UP001224775">
    <property type="component" value="Unassembled WGS sequence"/>
</dbReference>
<proteinExistence type="inferred from homology"/>
<feature type="region of interest" description="Disordered" evidence="2">
    <location>
        <begin position="410"/>
        <end position="430"/>
    </location>
</feature>
<evidence type="ECO:0000313" key="5">
    <source>
        <dbReference type="Proteomes" id="UP001224775"/>
    </source>
</evidence>
<sequence length="535" mass="60353">DTIKRAPSRSLYRMKIIMFPFSLFTSSIKISDRIESLRDAESKLLEIAKTRFVPSPSDHHPHSCHSFELFDTPIAPPSVVKDKNKNCQVFDDDDDDVEHYSLHGVKVVNQQLLASSDDDVSSSSPAPLVLLHGYANGSLYFYRNLHGLSKFFGQIYALDMLGWGLSSRPRFNLHLQHTHNSNDDDDAANNNNSSNNDKVKSAEQFFVESLESWRRHHNLPKMTLAGHSMGGYLSVAYAEQYPQHVEKLILLSPVGVPRKVEEEDTQRVSSMPFYIRALIHTVRAMFNRGITPGYFLRSLPHSKSRDMVNGYITNRLPAITCEEEQQYLGEYLYQNSMLPGSGEDCLCDILTAGAFARVPLIDRIPEIKSGGSDENNGEEGLEVHFVYGENDWMDYRGGLDVQRLCHEKMQDRRTTTTTTRSAETQSPPPKVFVHGVRNAGHLLMLDNYQEFNAAMAIAAGREEDLPPGMSRSVEFVCDEVAAAANAEGTTFRSSRKKVVMSEKDAANFFRGGRFNRRESQQQKDDDAVIVEEKKE</sequence>
<evidence type="ECO:0000256" key="2">
    <source>
        <dbReference type="SAM" id="MobiDB-lite"/>
    </source>
</evidence>
<dbReference type="Gene3D" id="3.40.50.1820">
    <property type="entry name" value="alpha/beta hydrolase"/>
    <property type="match status" value="1"/>
</dbReference>
<dbReference type="GO" id="GO:0006654">
    <property type="term" value="P:phosphatidic acid biosynthetic process"/>
    <property type="evidence" value="ECO:0007669"/>
    <property type="project" value="TreeGrafter"/>
</dbReference>
<feature type="compositionally biased region" description="Basic and acidic residues" evidence="2">
    <location>
        <begin position="515"/>
        <end position="535"/>
    </location>
</feature>
<dbReference type="EMBL" id="JATAAI010000059">
    <property type="protein sequence ID" value="KAK1732728.1"/>
    <property type="molecule type" value="Genomic_DNA"/>
</dbReference>
<comment type="caution">
    <text evidence="4">The sequence shown here is derived from an EMBL/GenBank/DDBJ whole genome shotgun (WGS) entry which is preliminary data.</text>
</comment>
<keyword evidence="4" id="KW-0378">Hydrolase</keyword>
<evidence type="ECO:0000259" key="3">
    <source>
        <dbReference type="Pfam" id="PF00561"/>
    </source>
</evidence>
<evidence type="ECO:0000256" key="1">
    <source>
        <dbReference type="ARBA" id="ARBA00038097"/>
    </source>
</evidence>
<feature type="domain" description="AB hydrolase-1" evidence="3">
    <location>
        <begin position="127"/>
        <end position="274"/>
    </location>
</feature>
<dbReference type="GO" id="GO:0042171">
    <property type="term" value="F:lysophosphatidic acid acyltransferase activity"/>
    <property type="evidence" value="ECO:0007669"/>
    <property type="project" value="TreeGrafter"/>
</dbReference>
<comment type="similarity">
    <text evidence="1">Belongs to the peptidase S33 family. ABHD4/ABHD5 subfamily.</text>
</comment>
<gene>
    <name evidence="4" type="ORF">QTG54_016575</name>
</gene>
<accession>A0AAD8XSB9</accession>
<protein>
    <submittedName>
        <fullName evidence="4">Alpha/beta hydrolase family protein</fullName>
    </submittedName>
</protein>
<dbReference type="SUPFAM" id="SSF53474">
    <property type="entry name" value="alpha/beta-Hydrolases"/>
    <property type="match status" value="1"/>
</dbReference>
<dbReference type="GO" id="GO:0052689">
    <property type="term" value="F:carboxylic ester hydrolase activity"/>
    <property type="evidence" value="ECO:0007669"/>
    <property type="project" value="TreeGrafter"/>
</dbReference>
<feature type="non-terminal residue" evidence="4">
    <location>
        <position position="1"/>
    </location>
</feature>
<organism evidence="4 5">
    <name type="scientific">Skeletonema marinoi</name>
    <dbReference type="NCBI Taxonomy" id="267567"/>
    <lineage>
        <taxon>Eukaryota</taxon>
        <taxon>Sar</taxon>
        <taxon>Stramenopiles</taxon>
        <taxon>Ochrophyta</taxon>
        <taxon>Bacillariophyta</taxon>
        <taxon>Coscinodiscophyceae</taxon>
        <taxon>Thalassiosirophycidae</taxon>
        <taxon>Thalassiosirales</taxon>
        <taxon>Skeletonemataceae</taxon>
        <taxon>Skeletonema</taxon>
        <taxon>Skeletonema marinoi-dohrnii complex</taxon>
    </lineage>
</organism>
<dbReference type="GO" id="GO:0055088">
    <property type="term" value="P:lipid homeostasis"/>
    <property type="evidence" value="ECO:0007669"/>
    <property type="project" value="TreeGrafter"/>
</dbReference>
<dbReference type="Pfam" id="PF00561">
    <property type="entry name" value="Abhydrolase_1"/>
    <property type="match status" value="1"/>
</dbReference>
<keyword evidence="5" id="KW-1185">Reference proteome</keyword>
<evidence type="ECO:0000313" key="4">
    <source>
        <dbReference type="EMBL" id="KAK1732728.1"/>
    </source>
</evidence>
<reference evidence="4" key="1">
    <citation type="submission" date="2023-06" db="EMBL/GenBank/DDBJ databases">
        <title>Survivors Of The Sea: Transcriptome response of Skeletonema marinoi to long-term dormancy.</title>
        <authorList>
            <person name="Pinder M.I.M."/>
            <person name="Kourtchenko O."/>
            <person name="Robertson E.K."/>
            <person name="Larsson T."/>
            <person name="Maumus F."/>
            <person name="Osuna-Cruz C.M."/>
            <person name="Vancaester E."/>
            <person name="Stenow R."/>
            <person name="Vandepoele K."/>
            <person name="Ploug H."/>
            <person name="Bruchert V."/>
            <person name="Godhe A."/>
            <person name="Topel M."/>
        </authorList>
    </citation>
    <scope>NUCLEOTIDE SEQUENCE</scope>
    <source>
        <strain evidence="4">R05AC</strain>
    </source>
</reference>
<dbReference type="PANTHER" id="PTHR42886">
    <property type="entry name" value="RE40534P-RELATED"/>
    <property type="match status" value="1"/>
</dbReference>
<name>A0AAD8XSB9_9STRA</name>
<dbReference type="InterPro" id="IPR000073">
    <property type="entry name" value="AB_hydrolase_1"/>
</dbReference>
<dbReference type="InterPro" id="IPR029058">
    <property type="entry name" value="AB_hydrolase_fold"/>
</dbReference>
<feature type="region of interest" description="Disordered" evidence="2">
    <location>
        <begin position="176"/>
        <end position="198"/>
    </location>
</feature>
<dbReference type="PANTHER" id="PTHR42886:SF29">
    <property type="entry name" value="PUMMELIG, ISOFORM A"/>
    <property type="match status" value="1"/>
</dbReference>
<feature type="region of interest" description="Disordered" evidence="2">
    <location>
        <begin position="511"/>
        <end position="535"/>
    </location>
</feature>
<dbReference type="AlphaFoldDB" id="A0AAD8XSB9"/>